<sequence length="219" mass="24091">MHPEFWHERWSSNRIGFHRDAPLPLLATHWPALGLAAEARVFVPLCGKSLDMVWLAERGHRVLGVELSELAVRQFFDERGLAPAIHDTAGGRHFSSGPYELIVGDAFALQADVLADCAAVYDRAAMIALPPDLRRTYAATAWRDLPPGCRGLLITLEYPQAEKAGPPFAVDADEVAALLDRDWVVDVVERRDILTNEPGFVADGVTALSTAVYRVARRG</sequence>
<gene>
    <name evidence="9" type="primary">tpm</name>
    <name evidence="10" type="ORF">CNR27_07165</name>
</gene>
<name>A0A290XE80_9GAMM</name>
<keyword evidence="11" id="KW-1185">Reference proteome</keyword>
<dbReference type="OrthoDB" id="9778208at2"/>
<evidence type="ECO:0000256" key="3">
    <source>
        <dbReference type="ARBA" id="ARBA00008145"/>
    </source>
</evidence>
<dbReference type="Gene3D" id="3.40.50.150">
    <property type="entry name" value="Vaccinia Virus protein VP39"/>
    <property type="match status" value="1"/>
</dbReference>
<comment type="catalytic activity">
    <reaction evidence="1 9">
        <text>S-adenosyl-L-methionine + a thiopurine = S-adenosyl-L-homocysteine + a thiopurine S-methylether.</text>
        <dbReference type="EC" id="2.1.1.67"/>
    </reaction>
</comment>
<organism evidence="10 11">
    <name type="scientific">Luteimonas chenhongjianii</name>
    <dbReference type="NCBI Taxonomy" id="2006110"/>
    <lineage>
        <taxon>Bacteria</taxon>
        <taxon>Pseudomonadati</taxon>
        <taxon>Pseudomonadota</taxon>
        <taxon>Gammaproteobacteria</taxon>
        <taxon>Lysobacterales</taxon>
        <taxon>Lysobacteraceae</taxon>
        <taxon>Luteimonas</taxon>
    </lineage>
</organism>
<evidence type="ECO:0000256" key="7">
    <source>
        <dbReference type="ARBA" id="ARBA00022679"/>
    </source>
</evidence>
<accession>A0A290XE80</accession>
<dbReference type="InterPro" id="IPR029063">
    <property type="entry name" value="SAM-dependent_MTases_sf"/>
</dbReference>
<dbReference type="GO" id="GO:0008119">
    <property type="term" value="F:thiopurine S-methyltransferase activity"/>
    <property type="evidence" value="ECO:0007669"/>
    <property type="project" value="UniProtKB-UniRule"/>
</dbReference>
<evidence type="ECO:0000256" key="1">
    <source>
        <dbReference type="ARBA" id="ARBA00000903"/>
    </source>
</evidence>
<feature type="binding site" evidence="9">
    <location>
        <position position="123"/>
    </location>
    <ligand>
        <name>S-adenosyl-L-methionine</name>
        <dbReference type="ChEBI" id="CHEBI:59789"/>
    </ligand>
</feature>
<evidence type="ECO:0000313" key="11">
    <source>
        <dbReference type="Proteomes" id="UP000218968"/>
    </source>
</evidence>
<dbReference type="InterPro" id="IPR008854">
    <property type="entry name" value="TPMT"/>
</dbReference>
<feature type="binding site" evidence="9">
    <location>
        <position position="45"/>
    </location>
    <ligand>
        <name>S-adenosyl-L-methionine</name>
        <dbReference type="ChEBI" id="CHEBI:59789"/>
    </ligand>
</feature>
<dbReference type="NCBIfam" id="NF009732">
    <property type="entry name" value="PRK13255.1"/>
    <property type="match status" value="1"/>
</dbReference>
<dbReference type="EMBL" id="CP023406">
    <property type="protein sequence ID" value="ATD67246.1"/>
    <property type="molecule type" value="Genomic_DNA"/>
</dbReference>
<dbReference type="HAMAP" id="MF_00812">
    <property type="entry name" value="Thiopur_methtran"/>
    <property type="match status" value="1"/>
</dbReference>
<evidence type="ECO:0000256" key="8">
    <source>
        <dbReference type="ARBA" id="ARBA00022691"/>
    </source>
</evidence>
<dbReference type="FunFam" id="3.40.50.150:FF:000101">
    <property type="entry name" value="Thiopurine S-methyltransferase"/>
    <property type="match status" value="1"/>
</dbReference>
<dbReference type="RefSeq" id="WP_096297568.1">
    <property type="nucleotide sequence ID" value="NZ_CP023406.1"/>
</dbReference>
<dbReference type="AlphaFoldDB" id="A0A290XE80"/>
<dbReference type="PROSITE" id="PS51585">
    <property type="entry name" value="SAM_MT_TPMT"/>
    <property type="match status" value="1"/>
</dbReference>
<dbReference type="Pfam" id="PF05724">
    <property type="entry name" value="TPMT"/>
    <property type="match status" value="1"/>
</dbReference>
<dbReference type="GO" id="GO:0010038">
    <property type="term" value="P:response to metal ion"/>
    <property type="evidence" value="ECO:0007669"/>
    <property type="project" value="InterPro"/>
</dbReference>
<keyword evidence="5 9" id="KW-0963">Cytoplasm</keyword>
<dbReference type="InterPro" id="IPR022474">
    <property type="entry name" value="Thiopur_S-MeTfrase_Se/Te_detox"/>
</dbReference>
<evidence type="ECO:0000313" key="10">
    <source>
        <dbReference type="EMBL" id="ATD67246.1"/>
    </source>
</evidence>
<dbReference type="InterPro" id="IPR025835">
    <property type="entry name" value="Thiopurine_S-MeTrfase"/>
</dbReference>
<dbReference type="EC" id="2.1.1.67" evidence="4 9"/>
<dbReference type="GO" id="GO:0005737">
    <property type="term" value="C:cytoplasm"/>
    <property type="evidence" value="ECO:0007669"/>
    <property type="project" value="UniProtKB-SubCell"/>
</dbReference>
<keyword evidence="7 9" id="KW-0808">Transferase</keyword>
<feature type="binding site" evidence="9">
    <location>
        <position position="66"/>
    </location>
    <ligand>
        <name>S-adenosyl-L-methionine</name>
        <dbReference type="ChEBI" id="CHEBI:59789"/>
    </ligand>
</feature>
<evidence type="ECO:0000256" key="5">
    <source>
        <dbReference type="ARBA" id="ARBA00022490"/>
    </source>
</evidence>
<evidence type="ECO:0000256" key="6">
    <source>
        <dbReference type="ARBA" id="ARBA00022603"/>
    </source>
</evidence>
<dbReference type="Proteomes" id="UP000218968">
    <property type="component" value="Chromosome"/>
</dbReference>
<keyword evidence="6 9" id="KW-0489">Methyltransferase</keyword>
<protein>
    <recommendedName>
        <fullName evidence="4 9">Thiopurine S-methyltransferase</fullName>
        <ecNumber evidence="4 9">2.1.1.67</ecNumber>
    </recommendedName>
    <alternativeName>
        <fullName evidence="9">Thiopurine methyltransferase</fullName>
    </alternativeName>
</protein>
<reference evidence="11" key="1">
    <citation type="submission" date="2017-09" db="EMBL/GenBank/DDBJ databases">
        <title>Luteimonas liuhanmingii sp.nov., isolated from the intestinal contents of Tibetan Plateau Pika in Yushu, Qinghai Province, China.</title>
        <authorList>
            <person name="Gui Z."/>
        </authorList>
    </citation>
    <scope>NUCLEOTIDE SEQUENCE [LARGE SCALE GENOMIC DNA]</scope>
    <source>
        <strain evidence="11">100111</strain>
    </source>
</reference>
<proteinExistence type="inferred from homology"/>
<comment type="subcellular location">
    <subcellularLocation>
        <location evidence="2 9">Cytoplasm</location>
    </subcellularLocation>
</comment>
<feature type="binding site" evidence="9">
    <location>
        <position position="10"/>
    </location>
    <ligand>
        <name>S-adenosyl-L-methionine</name>
        <dbReference type="ChEBI" id="CHEBI:59789"/>
    </ligand>
</feature>
<evidence type="ECO:0000256" key="9">
    <source>
        <dbReference type="HAMAP-Rule" id="MF_00812"/>
    </source>
</evidence>
<evidence type="ECO:0000256" key="2">
    <source>
        <dbReference type="ARBA" id="ARBA00004496"/>
    </source>
</evidence>
<dbReference type="KEGG" id="lum:CNR27_07165"/>
<dbReference type="PANTHER" id="PTHR10259">
    <property type="entry name" value="THIOPURINE S-METHYLTRANSFERASE"/>
    <property type="match status" value="1"/>
</dbReference>
<dbReference type="SUPFAM" id="SSF53335">
    <property type="entry name" value="S-adenosyl-L-methionine-dependent methyltransferases"/>
    <property type="match status" value="1"/>
</dbReference>
<comment type="similarity">
    <text evidence="3 9">Belongs to the class I-like SAM-binding methyltransferase superfamily. TPMT family.</text>
</comment>
<evidence type="ECO:0000256" key="4">
    <source>
        <dbReference type="ARBA" id="ARBA00011905"/>
    </source>
</evidence>
<dbReference type="GO" id="GO:0032259">
    <property type="term" value="P:methylation"/>
    <property type="evidence" value="ECO:0007669"/>
    <property type="project" value="UniProtKB-KW"/>
</dbReference>
<keyword evidence="8 9" id="KW-0949">S-adenosyl-L-methionine</keyword>
<dbReference type="PANTHER" id="PTHR10259:SF11">
    <property type="entry name" value="THIOPURINE S-METHYLTRANSFERASE"/>
    <property type="match status" value="1"/>
</dbReference>
<dbReference type="PIRSF" id="PIRSF023956">
    <property type="entry name" value="Thiopurine_S-methyltransferase"/>
    <property type="match status" value="1"/>
</dbReference>
<dbReference type="NCBIfam" id="TIGR03840">
    <property type="entry name" value="TMPT_Se_Te"/>
    <property type="match status" value="1"/>
</dbReference>